<protein>
    <recommendedName>
        <fullName evidence="1">Tip attachment protein J domain-containing protein</fullName>
    </recommendedName>
</protein>
<dbReference type="AlphaFoldDB" id="A0A0J1HCZ5"/>
<dbReference type="EMBL" id="LDOT01000001">
    <property type="protein sequence ID" value="KLV09564.1"/>
    <property type="molecule type" value="Genomic_DNA"/>
</dbReference>
<evidence type="ECO:0000259" key="1">
    <source>
        <dbReference type="Pfam" id="PF13550"/>
    </source>
</evidence>
<comment type="caution">
    <text evidence="2">The sequence shown here is derived from an EMBL/GenBank/DDBJ whole genome shotgun (WGS) entry which is preliminary data.</text>
</comment>
<dbReference type="Pfam" id="PF13550">
    <property type="entry name" value="Phage-tail_3"/>
    <property type="match status" value="1"/>
</dbReference>
<gene>
    <name evidence="2" type="ORF">ABT56_00295</name>
</gene>
<name>A0A0J1HCZ5_9GAMM</name>
<dbReference type="OrthoDB" id="5917852at2"/>
<dbReference type="Proteomes" id="UP000036097">
    <property type="component" value="Unassembled WGS sequence"/>
</dbReference>
<accession>A0A0J1HCZ5</accession>
<dbReference type="STRING" id="1195763.ABT56_00295"/>
<keyword evidence="3" id="KW-1185">Reference proteome</keyword>
<dbReference type="RefSeq" id="WP_047876852.1">
    <property type="nucleotide sequence ID" value="NZ_LDOT01000001.1"/>
</dbReference>
<dbReference type="PATRIC" id="fig|1195763.3.peg.65"/>
<sequence length="729" mass="80828">MGSKKKQTVGYRWFWGQHLVLCHGPVDFIQRIWFGEKVGFGARVGSNRRVRIREPELFGDRDQHGGVIGDVDICLGGANQGVNDYLAEQCAQVIDGQSVVSAFRYLAALVFRKPEMGNSSYPPAVAVEVARLKTGWDGQPMWYLDKAIIGEGRDLDSVSAMGAGGLNAAHIIHELIECPEWGTGNRNIDEGAFRRCADKLYDEGFGLNAHWVKQQPVEQFIKDICRYINGYVFTDEASGKVTMRLARDDYDPEAIPVLTVSQIRAVRHVRRRSQADLINTLTVTYTDWKTYDKAAVTVMNSALLHATGRTIGDSVDFPMIHDDKLAYRVAMRELRMLSARLMTCELYCDTSAAVYQPGDVVRVVFPPAGLDHIVRVQKKRRGSLANPEVKLEVMEDIFASATGDYTPPPPSNWKDPISQPQPIKKQALIELPYWVLANTFNPSELAALNEASCFVGWCAERPTGDTLGADLYYNHFDRWVYSHRASFAPRTVLLEPVSYTDTQLPLFGRDLAAQDLPMLCQLGEELIVIHSLEGDVAQVKRGILDTMPAIHAAMTEVISLDGDALATEFTSGEQVRLRGLTVTPRGTLDEALATEVGIELQGRMIRPLCVTNVQVNGEYWPDVATLPLVVTLSHRNRISEVAEPHLLSDWFSNGVPEPGTETKVTLTDADTGIVLHEEQTEAVAMTFDNAVIPESVNRVSITLTATRSGYESLQSYTQVIAIKHPPQSV</sequence>
<evidence type="ECO:0000313" key="2">
    <source>
        <dbReference type="EMBL" id="KLV09564.1"/>
    </source>
</evidence>
<organism evidence="2 3">
    <name type="scientific">Photobacterium aquae</name>
    <dbReference type="NCBI Taxonomy" id="1195763"/>
    <lineage>
        <taxon>Bacteria</taxon>
        <taxon>Pseudomonadati</taxon>
        <taxon>Pseudomonadota</taxon>
        <taxon>Gammaproteobacteria</taxon>
        <taxon>Vibrionales</taxon>
        <taxon>Vibrionaceae</taxon>
        <taxon>Photobacterium</taxon>
    </lineage>
</organism>
<proteinExistence type="predicted"/>
<evidence type="ECO:0000313" key="3">
    <source>
        <dbReference type="Proteomes" id="UP000036097"/>
    </source>
</evidence>
<dbReference type="InterPro" id="IPR032876">
    <property type="entry name" value="J_dom"/>
</dbReference>
<feature type="domain" description="Tip attachment protein J" evidence="1">
    <location>
        <begin position="214"/>
        <end position="377"/>
    </location>
</feature>
<reference evidence="2 3" key="1">
    <citation type="submission" date="2015-05" db="EMBL/GenBank/DDBJ databases">
        <title>Photobacterium galathea sp. nov.</title>
        <authorList>
            <person name="Machado H."/>
            <person name="Gram L."/>
        </authorList>
    </citation>
    <scope>NUCLEOTIDE SEQUENCE [LARGE SCALE GENOMIC DNA]</scope>
    <source>
        <strain evidence="2 3">CGMCC 1.12159</strain>
    </source>
</reference>